<comment type="caution">
    <text evidence="2">The sequence shown here is derived from an EMBL/GenBank/DDBJ whole genome shotgun (WGS) entry which is preliminary data.</text>
</comment>
<feature type="compositionally biased region" description="Basic and acidic residues" evidence="1">
    <location>
        <begin position="1"/>
        <end position="16"/>
    </location>
</feature>
<sequence length="405" mass="44011">RSCTRESGRDGVDRKGASRRSLRLRGLVPKKQESLEEDQCEARKASAAKRKAAKEEKESPADQEGPLPESSVQDAHQVLPDTNSSNGAEEGGGDNGEGGAELAGSEPDLVEDKSGIPEESVEASEGGADLPDQEVEAVDDARTESPDEGLTIKEECPLSTVREDTVLPDAEVPAHLPRDGVVQTAAPQIIDVDAEVRTMPHLASGIKQEAEESRAVAVQLTEFHARDYMADQVRRWEQTPPGRITPPNVEYVGPNGTSDMTGWKVAGPERRMFLLAEDLTAVTIPPGLATPGESVAALQTLLREAGFEFTNLIPECEAVGKLKQEFESKITGATTLKPIEAEEAAHEERQRLELSLCEYQDQMEAGHARRAAEADHVTTCLQEQLRVLQTVRDWEREAAANMQKV</sequence>
<organism evidence="2 3">
    <name type="scientific">Phytophthora aleatoria</name>
    <dbReference type="NCBI Taxonomy" id="2496075"/>
    <lineage>
        <taxon>Eukaryota</taxon>
        <taxon>Sar</taxon>
        <taxon>Stramenopiles</taxon>
        <taxon>Oomycota</taxon>
        <taxon>Peronosporomycetes</taxon>
        <taxon>Peronosporales</taxon>
        <taxon>Peronosporaceae</taxon>
        <taxon>Phytophthora</taxon>
    </lineage>
</organism>
<evidence type="ECO:0000256" key="1">
    <source>
        <dbReference type="SAM" id="MobiDB-lite"/>
    </source>
</evidence>
<feature type="compositionally biased region" description="Gly residues" evidence="1">
    <location>
        <begin position="89"/>
        <end position="101"/>
    </location>
</feature>
<feature type="compositionally biased region" description="Polar residues" evidence="1">
    <location>
        <begin position="70"/>
        <end position="86"/>
    </location>
</feature>
<dbReference type="AlphaFoldDB" id="A0A8J5J4B4"/>
<evidence type="ECO:0000313" key="2">
    <source>
        <dbReference type="EMBL" id="KAG6975296.1"/>
    </source>
</evidence>
<dbReference type="EMBL" id="JAENGY010000068">
    <property type="protein sequence ID" value="KAG6975296.1"/>
    <property type="molecule type" value="Genomic_DNA"/>
</dbReference>
<dbReference type="Proteomes" id="UP000709295">
    <property type="component" value="Unassembled WGS sequence"/>
</dbReference>
<feature type="compositionally biased region" description="Basic and acidic residues" evidence="1">
    <location>
        <begin position="30"/>
        <end position="44"/>
    </location>
</feature>
<proteinExistence type="predicted"/>
<gene>
    <name evidence="2" type="ORF">JG688_00002509</name>
</gene>
<keyword evidence="3" id="KW-1185">Reference proteome</keyword>
<name>A0A8J5J4B4_9STRA</name>
<protein>
    <submittedName>
        <fullName evidence="2">Uncharacterized protein</fullName>
    </submittedName>
</protein>
<feature type="region of interest" description="Disordered" evidence="1">
    <location>
        <begin position="1"/>
        <end position="147"/>
    </location>
</feature>
<feature type="non-terminal residue" evidence="2">
    <location>
        <position position="1"/>
    </location>
</feature>
<accession>A0A8J5J4B4</accession>
<evidence type="ECO:0000313" key="3">
    <source>
        <dbReference type="Proteomes" id="UP000709295"/>
    </source>
</evidence>
<reference evidence="2" key="1">
    <citation type="submission" date="2021-01" db="EMBL/GenBank/DDBJ databases">
        <title>Phytophthora aleatoria, a newly-described species from Pinus radiata is distinct from Phytophthora cactorum isolates based on comparative genomics.</title>
        <authorList>
            <person name="Mcdougal R."/>
            <person name="Panda P."/>
            <person name="Williams N."/>
            <person name="Studholme D.J."/>
        </authorList>
    </citation>
    <scope>NUCLEOTIDE SEQUENCE</scope>
    <source>
        <strain evidence="2">NZFS 4037</strain>
    </source>
</reference>